<feature type="compositionally biased region" description="Polar residues" evidence="1">
    <location>
        <begin position="1"/>
        <end position="11"/>
    </location>
</feature>
<evidence type="ECO:0000313" key="2">
    <source>
        <dbReference type="EMBL" id="AAH28561.1"/>
    </source>
</evidence>
<evidence type="ECO:0000313" key="3">
    <source>
        <dbReference type="MGI" id="MGI:2685414"/>
    </source>
</evidence>
<organism evidence="2">
    <name type="scientific">Mus musculus</name>
    <name type="common">Mouse</name>
    <dbReference type="NCBI Taxonomy" id="10090"/>
    <lineage>
        <taxon>Eukaryota</taxon>
        <taxon>Metazoa</taxon>
        <taxon>Chordata</taxon>
        <taxon>Craniata</taxon>
        <taxon>Vertebrata</taxon>
        <taxon>Euteleostomi</taxon>
        <taxon>Mammalia</taxon>
        <taxon>Eutheria</taxon>
        <taxon>Euarchontoglires</taxon>
        <taxon>Glires</taxon>
        <taxon>Rodentia</taxon>
        <taxon>Myomorpha</taxon>
        <taxon>Muroidea</taxon>
        <taxon>Muridae</taxon>
        <taxon>Murinae</taxon>
        <taxon>Mus</taxon>
        <taxon>Mus</taxon>
    </lineage>
</organism>
<accession>Q8R022</accession>
<dbReference type="AGR" id="MGI:2685414"/>
<dbReference type="EMBL" id="BC028561">
    <property type="protein sequence ID" value="AAH28561.1"/>
    <property type="molecule type" value="mRNA"/>
</dbReference>
<sequence length="41" mass="4184">TAAGKQGSQPVPTLEHQVNDKAKSDFHIAISSYGVTGNGDG</sequence>
<proteinExistence type="evidence at transcript level"/>
<dbReference type="MGI" id="MGI:2685414">
    <property type="gene designation" value="Gm568"/>
</dbReference>
<evidence type="ECO:0000256" key="1">
    <source>
        <dbReference type="SAM" id="MobiDB-lite"/>
    </source>
</evidence>
<name>Q8R022_MOUSE</name>
<gene>
    <name evidence="2 3" type="primary">Gm568</name>
</gene>
<feature type="non-terminal residue" evidence="2">
    <location>
        <position position="1"/>
    </location>
</feature>
<feature type="region of interest" description="Disordered" evidence="1">
    <location>
        <begin position="1"/>
        <end position="22"/>
    </location>
</feature>
<dbReference type="AlphaFoldDB" id="Q8R022"/>
<reference evidence="2" key="1">
    <citation type="journal article" date="2004" name="Genome Res.">
        <title>The status, quality, and expansion of the NIH full-length cDNA project: the Mammalian Gene Collection (MGC).</title>
        <authorList>
            <consortium name="The MGC Project Team"/>
            <person name="Gerhard D.S."/>
            <person name="Wagner L."/>
            <person name="Feingold E.A."/>
            <person name="Shenmen C.M."/>
            <person name="Grouse L.H."/>
            <person name="Schuler G."/>
            <person name="Klein S.L."/>
            <person name="Old S."/>
            <person name="Rasooly R."/>
            <person name="Good P."/>
            <person name="Guyer M."/>
            <person name="Peck A.M."/>
            <person name="Derge J.G."/>
            <person name="Lipman D."/>
            <person name="Collins F.S."/>
            <person name="Jang W."/>
            <person name="Sherry S."/>
            <person name="Feolo M."/>
            <person name="Misquitta L."/>
            <person name="Lee E."/>
            <person name="Rotmistrovsky K."/>
            <person name="Greenhut S.F."/>
            <person name="Schaefer C.F."/>
            <person name="Buetow K."/>
            <person name="Bonner T.I."/>
            <person name="Haussler D."/>
            <person name="Kent J."/>
            <person name="Kiekhaus M."/>
            <person name="Furey T."/>
            <person name="Brent M."/>
            <person name="Prange C."/>
            <person name="Schreiber K."/>
            <person name="Shapiro N."/>
            <person name="Bhat N.K."/>
            <person name="Hopkins R.F."/>
            <person name="Hsie F."/>
            <person name="Driscoll T."/>
            <person name="Soares M.B."/>
            <person name="Casavant T.L."/>
            <person name="Scheetz T.E."/>
            <person name="Brown-stein M.J."/>
            <person name="Usdin T.B."/>
            <person name="Toshiyuki S."/>
            <person name="Carninci P."/>
            <person name="Piao Y."/>
            <person name="Dudekula D.B."/>
            <person name="Ko M.S."/>
            <person name="Kawakami K."/>
            <person name="Suzuki Y."/>
            <person name="Sugano S."/>
            <person name="Gruber C.E."/>
            <person name="Smith M.R."/>
            <person name="Simmons B."/>
            <person name="Moore T."/>
            <person name="Waterman R."/>
            <person name="Johnson S.L."/>
            <person name="Ruan Y."/>
            <person name="Wei C.L."/>
            <person name="Mathavan S."/>
            <person name="Gunaratne P.H."/>
            <person name="Wu J."/>
            <person name="Garcia A.M."/>
            <person name="Hulyk S.W."/>
            <person name="Fuh E."/>
            <person name="Yuan Y."/>
            <person name="Sneed A."/>
            <person name="Kowis C."/>
            <person name="Hodgson A."/>
            <person name="Muzny D.M."/>
            <person name="McPherson J."/>
            <person name="Gibbs R.A."/>
            <person name="Fahey J."/>
            <person name="Helton E."/>
            <person name="Ketteman M."/>
            <person name="Madan A."/>
            <person name="Rodrigues S."/>
            <person name="Sanchez A."/>
            <person name="Whiting M."/>
            <person name="Madari A."/>
            <person name="Young A.C."/>
            <person name="Wetherby K.D."/>
            <person name="Granite S.J."/>
            <person name="Kwong P.N."/>
            <person name="Brinkley C.P."/>
            <person name="Pearson R.L."/>
            <person name="Bouffard G.G."/>
            <person name="Blakesly R.W."/>
            <person name="Green E.D."/>
            <person name="Dickson M.C."/>
            <person name="Rodriguez A.C."/>
            <person name="Grimwood J."/>
            <person name="Schmutz J."/>
            <person name="Myers R.M."/>
            <person name="Butterfield Y.S."/>
            <person name="Griffith M."/>
            <person name="Griffith O.L."/>
            <person name="Krzywinski M.I."/>
            <person name="Liao N."/>
            <person name="Morin R."/>
            <person name="Morrin R."/>
            <person name="Palmquist D."/>
            <person name="Petrescu A.S."/>
            <person name="Skalska U."/>
            <person name="Smailus D.E."/>
            <person name="Stott J.M."/>
            <person name="Schnerch A."/>
            <person name="Schein J.E."/>
            <person name="Jones S.J."/>
            <person name="Holt R.A."/>
            <person name="Baross A."/>
            <person name="Marra M.A."/>
            <person name="Clifton S."/>
            <person name="Makowski K.A."/>
            <person name="Bosak S."/>
            <person name="Malek J."/>
        </authorList>
    </citation>
    <scope>NUCLEOTIDE SEQUENCE [LARGE SCALE MRNA]</scope>
    <source>
        <strain evidence="2">C57BL/6J</strain>
        <tissue evidence="2">Thymus gland</tissue>
    </source>
</reference>
<protein>
    <submittedName>
        <fullName evidence="2">Gm568 protein</fullName>
    </submittedName>
</protein>